<sequence>MKIFFSAFLAICLALFSSYAMLRGSGFFSQPDWHAILIFSMFILLLSSSTKSFYFLLFPFCLIYAFYTPIGMTFGPPSYQYVASIFATDLQEGKEFLSQLPFANLIFALSIMGTLIAIRWLTQTCGLQFYRNRFFLAASFIVIFLATPPATFLVEGTQAILKVKNELERLNGMAIESEWGESTLSSASRYDDYVLIIGESARKDYHHAYGYPIENTPFMSHSKGLLINGLTAAGTNTIASLKLMLTKGNTEKWEENYGLSLIDLIKSAGIRTYWISNQGYLGTFDTPISSIANKSDEKFFTKSGDSFNQNVSDFTLLPKFESVIQQATKGKRFIVLHLYGSHPLSCDRLTDYPKIFNDEELNPKHHNLNCYVSSIKKTDELLQNVYQALWQNQQVTGRHFSMIYFSDHGLSHQITEKSIDLLNTSKSKLHFDVPLFKVSSDDTERHTYHTMKSGLNFTDGIAHWIGIQNPKLNPEIDLFSPQADKSDYGLKVLIEKIETPADPAITIEKK</sequence>
<evidence type="ECO:0000259" key="9">
    <source>
        <dbReference type="Pfam" id="PF00884"/>
    </source>
</evidence>
<dbReference type="GO" id="GO:0005886">
    <property type="term" value="C:plasma membrane"/>
    <property type="evidence" value="ECO:0007669"/>
    <property type="project" value="UniProtKB-SubCell"/>
</dbReference>
<evidence type="ECO:0000256" key="7">
    <source>
        <dbReference type="ARBA" id="ARBA00038481"/>
    </source>
</evidence>
<dbReference type="PANTHER" id="PTHR30443:SF4">
    <property type="entry name" value="PHOSPHOETHANOLAMINE TRANSFERASE OPGE-RELATED"/>
    <property type="match status" value="1"/>
</dbReference>
<dbReference type="PANTHER" id="PTHR30443">
    <property type="entry name" value="INNER MEMBRANE PROTEIN"/>
    <property type="match status" value="1"/>
</dbReference>
<gene>
    <name evidence="10" type="ORF">A4G17_08725</name>
    <name evidence="11" type="ORF">EDC49_0414</name>
</gene>
<dbReference type="RefSeq" id="WP_207948549.1">
    <property type="nucleotide sequence ID" value="NZ_CP015029.1"/>
</dbReference>
<evidence type="ECO:0000256" key="4">
    <source>
        <dbReference type="ARBA" id="ARBA00022692"/>
    </source>
</evidence>
<comment type="similarity">
    <text evidence="7">Belongs to the phosphoethanolamine transferase family.</text>
</comment>
<dbReference type="EMBL" id="CP015029">
    <property type="protein sequence ID" value="QIM65518.1"/>
    <property type="molecule type" value="Genomic_DNA"/>
</dbReference>
<dbReference type="AlphaFoldDB" id="A0AAE6X6Y0"/>
<feature type="domain" description="Sulfatase N-terminal" evidence="9">
    <location>
        <begin position="192"/>
        <end position="467"/>
    </location>
</feature>
<dbReference type="Proteomes" id="UP000276901">
    <property type="component" value="Unassembled WGS sequence"/>
</dbReference>
<evidence type="ECO:0000256" key="2">
    <source>
        <dbReference type="ARBA" id="ARBA00022475"/>
    </source>
</evidence>
<comment type="subcellular location">
    <subcellularLocation>
        <location evidence="1">Cell membrane</location>
        <topology evidence="1">Multi-pass membrane protein</topology>
    </subcellularLocation>
</comment>
<dbReference type="InterPro" id="IPR058130">
    <property type="entry name" value="PEA_transf_C"/>
</dbReference>
<dbReference type="KEGG" id="fcl:A4G17_08725"/>
<keyword evidence="2" id="KW-1003">Cell membrane</keyword>
<proteinExistence type="inferred from homology"/>
<dbReference type="InterPro" id="IPR017850">
    <property type="entry name" value="Alkaline_phosphatase_core_sf"/>
</dbReference>
<feature type="transmembrane region" description="Helical" evidence="8">
    <location>
        <begin position="53"/>
        <end position="70"/>
    </location>
</feature>
<dbReference type="Proteomes" id="UP000502287">
    <property type="component" value="Chromosome"/>
</dbReference>
<keyword evidence="5 8" id="KW-1133">Transmembrane helix</keyword>
<evidence type="ECO:0000256" key="6">
    <source>
        <dbReference type="ARBA" id="ARBA00023136"/>
    </source>
</evidence>
<feature type="transmembrane region" description="Helical" evidence="8">
    <location>
        <begin position="102"/>
        <end position="122"/>
    </location>
</feature>
<dbReference type="EMBL" id="RKQT01000001">
    <property type="protein sequence ID" value="RPE96033.1"/>
    <property type="molecule type" value="Genomic_DNA"/>
</dbReference>
<evidence type="ECO:0000256" key="5">
    <source>
        <dbReference type="ARBA" id="ARBA00022989"/>
    </source>
</evidence>
<evidence type="ECO:0000313" key="11">
    <source>
        <dbReference type="EMBL" id="RPE96033.1"/>
    </source>
</evidence>
<dbReference type="GO" id="GO:0016776">
    <property type="term" value="F:phosphotransferase activity, phosphate group as acceptor"/>
    <property type="evidence" value="ECO:0007669"/>
    <property type="project" value="TreeGrafter"/>
</dbReference>
<dbReference type="CDD" id="cd16017">
    <property type="entry name" value="LptA"/>
    <property type="match status" value="1"/>
</dbReference>
<evidence type="ECO:0000256" key="1">
    <source>
        <dbReference type="ARBA" id="ARBA00004651"/>
    </source>
</evidence>
<dbReference type="Gene3D" id="3.40.720.10">
    <property type="entry name" value="Alkaline Phosphatase, subunit A"/>
    <property type="match status" value="1"/>
</dbReference>
<dbReference type="SUPFAM" id="SSF53649">
    <property type="entry name" value="Alkaline phosphatase-like"/>
    <property type="match status" value="1"/>
</dbReference>
<keyword evidence="4 8" id="KW-0812">Transmembrane</keyword>
<evidence type="ECO:0000256" key="8">
    <source>
        <dbReference type="SAM" id="Phobius"/>
    </source>
</evidence>
<dbReference type="InterPro" id="IPR040423">
    <property type="entry name" value="PEA_transferase"/>
</dbReference>
<evidence type="ECO:0000256" key="3">
    <source>
        <dbReference type="ARBA" id="ARBA00022679"/>
    </source>
</evidence>
<reference evidence="10 13" key="1">
    <citation type="submission" date="2016-03" db="EMBL/GenBank/DDBJ databases">
        <authorList>
            <person name="Hansen M.J."/>
            <person name="Bojesen A.M."/>
            <person name="Planet P."/>
        </authorList>
    </citation>
    <scope>NUCLEOTIDE SEQUENCE [LARGE SCALE GENOMIC DNA]</scope>
    <source>
        <strain evidence="10 13">HPA 21</strain>
    </source>
</reference>
<keyword evidence="6 8" id="KW-0472">Membrane</keyword>
<evidence type="ECO:0000313" key="12">
    <source>
        <dbReference type="Proteomes" id="UP000276901"/>
    </source>
</evidence>
<evidence type="ECO:0000313" key="10">
    <source>
        <dbReference type="EMBL" id="QIM65518.1"/>
    </source>
</evidence>
<dbReference type="GO" id="GO:0009244">
    <property type="term" value="P:lipopolysaccharide core region biosynthetic process"/>
    <property type="evidence" value="ECO:0007669"/>
    <property type="project" value="TreeGrafter"/>
</dbReference>
<reference evidence="11 12" key="2">
    <citation type="submission" date="2018-11" db="EMBL/GenBank/DDBJ databases">
        <title>Genomic Encyclopedia of Type Strains, Phase IV (KMG-IV): sequencing the most valuable type-strain genomes for metagenomic binning, comparative biology and taxonomic classification.</title>
        <authorList>
            <person name="Goeker M."/>
        </authorList>
    </citation>
    <scope>NUCLEOTIDE SEQUENCE [LARGE SCALE GENOMIC DNA]</scope>
    <source>
        <strain evidence="11 12">DSM 25797</strain>
    </source>
</reference>
<name>A0AAE6X6Y0_9PAST</name>
<dbReference type="Pfam" id="PF00884">
    <property type="entry name" value="Sulfatase"/>
    <property type="match status" value="1"/>
</dbReference>
<feature type="transmembrane region" description="Helical" evidence="8">
    <location>
        <begin position="134"/>
        <end position="154"/>
    </location>
</feature>
<organism evidence="10 13">
    <name type="scientific">Frederiksenia canicola</name>
    <dbReference type="NCBI Taxonomy" id="123824"/>
    <lineage>
        <taxon>Bacteria</taxon>
        <taxon>Pseudomonadati</taxon>
        <taxon>Pseudomonadota</taxon>
        <taxon>Gammaproteobacteria</taxon>
        <taxon>Pasteurellales</taxon>
        <taxon>Pasteurellaceae</taxon>
        <taxon>Frederiksenia</taxon>
    </lineage>
</organism>
<keyword evidence="12" id="KW-1185">Reference proteome</keyword>
<keyword evidence="3" id="KW-0808">Transferase</keyword>
<feature type="transmembrane region" description="Helical" evidence="8">
    <location>
        <begin position="30"/>
        <end position="46"/>
    </location>
</feature>
<evidence type="ECO:0000313" key="13">
    <source>
        <dbReference type="Proteomes" id="UP000502287"/>
    </source>
</evidence>
<accession>A0AAE6X6Y0</accession>
<dbReference type="InterPro" id="IPR000917">
    <property type="entry name" value="Sulfatase_N"/>
</dbReference>
<protein>
    <submittedName>
        <fullName evidence="11">Glucan phosphoethanolaminetransferase (Alkaline phosphatase superfamily)</fullName>
    </submittedName>
</protein>